<organism evidence="12 13">
    <name type="scientific">Ustilago trichophora</name>
    <dbReference type="NCBI Taxonomy" id="86804"/>
    <lineage>
        <taxon>Eukaryota</taxon>
        <taxon>Fungi</taxon>
        <taxon>Dikarya</taxon>
        <taxon>Basidiomycota</taxon>
        <taxon>Ustilaginomycotina</taxon>
        <taxon>Ustilaginomycetes</taxon>
        <taxon>Ustilaginales</taxon>
        <taxon>Ustilaginaceae</taxon>
        <taxon>Ustilago</taxon>
    </lineage>
</organism>
<feature type="region of interest" description="Disordered" evidence="10">
    <location>
        <begin position="1015"/>
        <end position="1034"/>
    </location>
</feature>
<gene>
    <name evidence="12" type="ORF">UTRI_01715</name>
</gene>
<evidence type="ECO:0000256" key="4">
    <source>
        <dbReference type="ARBA" id="ARBA00022741"/>
    </source>
</evidence>
<evidence type="ECO:0000313" key="13">
    <source>
        <dbReference type="Proteomes" id="UP000324022"/>
    </source>
</evidence>
<dbReference type="AlphaFoldDB" id="A0A5C3E0H2"/>
<comment type="similarity">
    <text evidence="9">Belongs to the TRAFAC class myosin-kinesin ATPase superfamily. Kinesin family.</text>
</comment>
<evidence type="ECO:0000256" key="1">
    <source>
        <dbReference type="ARBA" id="ARBA00004245"/>
    </source>
</evidence>
<keyword evidence="3" id="KW-0493">Microtubule</keyword>
<dbReference type="PANTHER" id="PTHR47968:SF13">
    <property type="entry name" value="KINESIN-LIKE PROTEIN KIF19 ISOFORM X1"/>
    <property type="match status" value="1"/>
</dbReference>
<dbReference type="CDD" id="cd01370">
    <property type="entry name" value="KISc_KIP3_like"/>
    <property type="match status" value="1"/>
</dbReference>
<name>A0A5C3E0H2_9BASI</name>
<keyword evidence="6" id="KW-0175">Coiled coil</keyword>
<dbReference type="GO" id="GO:0008574">
    <property type="term" value="F:plus-end-directed microtubule motor activity"/>
    <property type="evidence" value="ECO:0007669"/>
    <property type="project" value="UniProtKB-ARBA"/>
</dbReference>
<dbReference type="OrthoDB" id="3176171at2759"/>
<feature type="binding site" evidence="9">
    <location>
        <begin position="142"/>
        <end position="149"/>
    </location>
    <ligand>
        <name>ATP</name>
        <dbReference type="ChEBI" id="CHEBI:30616"/>
    </ligand>
</feature>
<dbReference type="SUPFAM" id="SSF52540">
    <property type="entry name" value="P-loop containing nucleoside triphosphate hydrolases"/>
    <property type="match status" value="1"/>
</dbReference>
<evidence type="ECO:0000259" key="11">
    <source>
        <dbReference type="PROSITE" id="PS50067"/>
    </source>
</evidence>
<reference evidence="12 13" key="1">
    <citation type="submission" date="2018-03" db="EMBL/GenBank/DDBJ databases">
        <authorList>
            <person name="Guldener U."/>
        </authorList>
    </citation>
    <scope>NUCLEOTIDE SEQUENCE [LARGE SCALE GENOMIC DNA]</scope>
    <source>
        <strain evidence="12 13">NBRC100155</strain>
    </source>
</reference>
<dbReference type="GO" id="GO:0035371">
    <property type="term" value="C:microtubule plus-end"/>
    <property type="evidence" value="ECO:0007669"/>
    <property type="project" value="UniProtKB-ARBA"/>
</dbReference>
<accession>A0A5C3E0H2</accession>
<feature type="compositionally biased region" description="Polar residues" evidence="10">
    <location>
        <begin position="930"/>
        <end position="949"/>
    </location>
</feature>
<dbReference type="FunFam" id="3.40.850.10:FF:000090">
    <property type="entry name" value="Kinesin-like protein"/>
    <property type="match status" value="1"/>
</dbReference>
<feature type="compositionally biased region" description="Low complexity" evidence="10">
    <location>
        <begin position="857"/>
        <end position="872"/>
    </location>
</feature>
<dbReference type="InterPro" id="IPR027417">
    <property type="entry name" value="P-loop_NTPase"/>
</dbReference>
<comment type="subcellular location">
    <subcellularLocation>
        <location evidence="1">Cytoplasm</location>
        <location evidence="1">Cytoskeleton</location>
    </subcellularLocation>
</comment>
<evidence type="ECO:0000256" key="8">
    <source>
        <dbReference type="ARBA" id="ARBA00023212"/>
    </source>
</evidence>
<feature type="region of interest" description="Disordered" evidence="10">
    <location>
        <begin position="426"/>
        <end position="460"/>
    </location>
</feature>
<evidence type="ECO:0000256" key="3">
    <source>
        <dbReference type="ARBA" id="ARBA00022701"/>
    </source>
</evidence>
<feature type="compositionally biased region" description="Low complexity" evidence="10">
    <location>
        <begin position="913"/>
        <end position="928"/>
    </location>
</feature>
<dbReference type="InterPro" id="IPR027640">
    <property type="entry name" value="Kinesin-like_fam"/>
</dbReference>
<feature type="compositionally biased region" description="Low complexity" evidence="10">
    <location>
        <begin position="783"/>
        <end position="812"/>
    </location>
</feature>
<dbReference type="PROSITE" id="PS00411">
    <property type="entry name" value="KINESIN_MOTOR_1"/>
    <property type="match status" value="1"/>
</dbReference>
<feature type="compositionally biased region" description="Polar residues" evidence="10">
    <location>
        <begin position="758"/>
        <end position="776"/>
    </location>
</feature>
<keyword evidence="5 9" id="KW-0067">ATP-binding</keyword>
<keyword evidence="8" id="KW-0206">Cytoskeleton</keyword>
<feature type="compositionally biased region" description="Low complexity" evidence="10">
    <location>
        <begin position="724"/>
        <end position="749"/>
    </location>
</feature>
<dbReference type="PROSITE" id="PS50067">
    <property type="entry name" value="KINESIN_MOTOR_2"/>
    <property type="match status" value="1"/>
</dbReference>
<evidence type="ECO:0000256" key="2">
    <source>
        <dbReference type="ARBA" id="ARBA00022490"/>
    </source>
</evidence>
<proteinExistence type="inferred from homology"/>
<evidence type="ECO:0000256" key="5">
    <source>
        <dbReference type="ARBA" id="ARBA00022840"/>
    </source>
</evidence>
<dbReference type="InterPro" id="IPR001752">
    <property type="entry name" value="Kinesin_motor_dom"/>
</dbReference>
<dbReference type="GO" id="GO:0061673">
    <property type="term" value="C:mitotic spindle astral microtubule"/>
    <property type="evidence" value="ECO:0007669"/>
    <property type="project" value="UniProtKB-ARBA"/>
</dbReference>
<dbReference type="GO" id="GO:0090307">
    <property type="term" value="P:mitotic spindle assembly"/>
    <property type="evidence" value="ECO:0007669"/>
    <property type="project" value="UniProtKB-ARBA"/>
</dbReference>
<dbReference type="GO" id="GO:0005634">
    <property type="term" value="C:nucleus"/>
    <property type="evidence" value="ECO:0007669"/>
    <property type="project" value="UniProtKB-ARBA"/>
</dbReference>
<dbReference type="EMBL" id="OOIN01000005">
    <property type="protein sequence ID" value="SPO23037.1"/>
    <property type="molecule type" value="Genomic_DNA"/>
</dbReference>
<protein>
    <submittedName>
        <fullName evidence="12">Related to kinesin</fullName>
    </submittedName>
</protein>
<dbReference type="GO" id="GO:0070462">
    <property type="term" value="P:plus-end specific microtubule depolymerization"/>
    <property type="evidence" value="ECO:0007669"/>
    <property type="project" value="UniProtKB-ARBA"/>
</dbReference>
<feature type="domain" description="Kinesin motor" evidence="11">
    <location>
        <begin position="5"/>
        <end position="389"/>
    </location>
</feature>
<dbReference type="InterPro" id="IPR036961">
    <property type="entry name" value="Kinesin_motor_dom_sf"/>
</dbReference>
<evidence type="ECO:0000256" key="9">
    <source>
        <dbReference type="PROSITE-ProRule" id="PRU00283"/>
    </source>
</evidence>
<dbReference type="PANTHER" id="PTHR47968">
    <property type="entry name" value="CENTROMERE PROTEIN E"/>
    <property type="match status" value="1"/>
</dbReference>
<dbReference type="Gene3D" id="3.40.850.10">
    <property type="entry name" value="Kinesin motor domain"/>
    <property type="match status" value="1"/>
</dbReference>
<keyword evidence="7 9" id="KW-0505">Motor protein</keyword>
<dbReference type="PRINTS" id="PR00380">
    <property type="entry name" value="KINESINHEAVY"/>
</dbReference>
<dbReference type="Pfam" id="PF00225">
    <property type="entry name" value="Kinesin"/>
    <property type="match status" value="1"/>
</dbReference>
<dbReference type="Proteomes" id="UP000324022">
    <property type="component" value="Unassembled WGS sequence"/>
</dbReference>
<feature type="region of interest" description="Disordered" evidence="10">
    <location>
        <begin position="841"/>
        <end position="966"/>
    </location>
</feature>
<keyword evidence="4 9" id="KW-0547">Nucleotide-binding</keyword>
<dbReference type="SMART" id="SM00129">
    <property type="entry name" value="KISc"/>
    <property type="match status" value="1"/>
</dbReference>
<dbReference type="GO" id="GO:0010970">
    <property type="term" value="P:transport along microtubule"/>
    <property type="evidence" value="ECO:0007669"/>
    <property type="project" value="UniProtKB-ARBA"/>
</dbReference>
<dbReference type="GO" id="GO:0005524">
    <property type="term" value="F:ATP binding"/>
    <property type="evidence" value="ECO:0007669"/>
    <property type="project" value="UniProtKB-UniRule"/>
</dbReference>
<dbReference type="GO" id="GO:0008017">
    <property type="term" value="F:microtubule binding"/>
    <property type="evidence" value="ECO:0007669"/>
    <property type="project" value="InterPro"/>
</dbReference>
<feature type="region of interest" description="Disordered" evidence="10">
    <location>
        <begin position="718"/>
        <end position="812"/>
    </location>
</feature>
<dbReference type="GO" id="GO:0051656">
    <property type="term" value="P:establishment of organelle localization"/>
    <property type="evidence" value="ECO:0007669"/>
    <property type="project" value="UniProtKB-ARBA"/>
</dbReference>
<evidence type="ECO:0000313" key="12">
    <source>
        <dbReference type="EMBL" id="SPO23037.1"/>
    </source>
</evidence>
<feature type="compositionally biased region" description="Polar residues" evidence="10">
    <location>
        <begin position="889"/>
        <end position="906"/>
    </location>
</feature>
<keyword evidence="13" id="KW-1185">Reference proteome</keyword>
<evidence type="ECO:0000256" key="6">
    <source>
        <dbReference type="ARBA" id="ARBA00023054"/>
    </source>
</evidence>
<evidence type="ECO:0000256" key="10">
    <source>
        <dbReference type="SAM" id="MobiDB-lite"/>
    </source>
</evidence>
<feature type="compositionally biased region" description="Basic and acidic residues" evidence="10">
    <location>
        <begin position="426"/>
        <end position="458"/>
    </location>
</feature>
<dbReference type="GO" id="GO:0033047">
    <property type="term" value="P:regulation of mitotic sister chromatid segregation"/>
    <property type="evidence" value="ECO:0007669"/>
    <property type="project" value="UniProtKB-ARBA"/>
</dbReference>
<dbReference type="InterPro" id="IPR019821">
    <property type="entry name" value="Kinesin_motor_CS"/>
</dbReference>
<keyword evidence="2" id="KW-0963">Cytoplasm</keyword>
<sequence length="1106" mass="117076">MTESSINVCVRVRPFSDKEASQLAPNEDHTPFLGDGGLAGGISPSRFIPSATSTLKTRFIRPIVKPMDQKVLVFDPPDTNPLTRLYSNNPLSHGAKRSKDVRYAFDRVFDSTASQTDVFEETCKPLLDGILNGYNASVFAYGATGCGKTHTISGTPQDPGLIFLTMKELYNRIQDARDDSDVQIRLSYLEIYNETIRDLLSSEPTPPGAGLALREDANNRISVVGITELVPQSPESVLEYLQEGNLRRTMSPTEANAVSSRSHAVLQINVTQKPRTASMTEQTTSASLNIIDLAGSERASATRNNGARMKEGANINKSLLALGNCINALCQSGGVRKHVPYRNSKLTRLLKFSLGGNCKTVMVVCISPSSAHYEETHNALKYANQAKNIRTKVSRNMINVDRHVAQYVQAIHELKEENERLRAKLDERGSLESAAEKRKRAEMGREMEEAKKRMRESTDNVTRLVSDKAAFEATTAAAETRLAELRKRLATVEADLHRFSTRGEVLPSDLEGERDVLRKMVATEEKALQDETTAAGVRSLLNSLQMQRGIIVAASHNQKFDTEASETIQTLGNAMLAEVEAEKAKTKFIGLLDVLRRTTTESTQLVAVATRSTIALREVAGELEYRATNAGDPANKESAEDLSSTLALLASQLRSIAGENDKVFEEMCGASLPAVVPMAAAVGMAAGTVKAAKPVASSALRRSRTSLAISHAANVVSTSQPAVATSTRSASASASGLSRATASSSRRTSIAPPLPRTMSMQVASSPSSLGVTNAASASRPGFAAPTSSSSARSQVSASSPARKSAPVVRRASTAAARRLSSVRSARPAVAPLPAVEEKKKFRWADEAGEGEIDDKGLGAATVEGGTEGASSGDNGGSSSGTEWEDLSDGRTTPSIQLSKPTSSSVASKPIPRSTSLGTTPTTATIAPLKSLTTFSETTKRPVSTGTNLSPLREVGGSADEADISNASPVAPLRAPLRTTTNTALLNSSTFPTSFPLSSENGGGINASTFLHHSVVPPTKKSFPRPSAGGPGPIRRRTRTSIAIVPNGQPNPLLPVIPGQSTTATAGMMASSGVGNRVKASRVSVAQPTIRSASASLAGAGSSTLFS</sequence>
<evidence type="ECO:0000256" key="7">
    <source>
        <dbReference type="ARBA" id="ARBA00023175"/>
    </source>
</evidence>